<evidence type="ECO:0000256" key="1">
    <source>
        <dbReference type="SAM" id="MobiDB-lite"/>
    </source>
</evidence>
<proteinExistence type="predicted"/>
<protein>
    <submittedName>
        <fullName evidence="2">Uncharacterized protein</fullName>
    </submittedName>
</protein>
<sequence length="46" mass="5106">MKVSFKDGKHHSKSCSPYLKLDLKPGNRASSNQAARMDGMKSAYPH</sequence>
<geneLocation type="mitochondrion" evidence="2"/>
<dbReference type="AlphaFoldDB" id="A0A1Y0B1B1"/>
<gene>
    <name evidence="2" type="ORF">AEK19_MT1014</name>
</gene>
<dbReference type="EMBL" id="KY774314">
    <property type="protein sequence ID" value="ART31236.1"/>
    <property type="molecule type" value="Genomic_DNA"/>
</dbReference>
<keyword evidence="2" id="KW-0496">Mitochondrion</keyword>
<name>A0A1Y0B1B1_9LAMI</name>
<evidence type="ECO:0000313" key="2">
    <source>
        <dbReference type="EMBL" id="ART31236.1"/>
    </source>
</evidence>
<reference evidence="2" key="1">
    <citation type="submission" date="2017-03" db="EMBL/GenBank/DDBJ databases">
        <title>The mitochondrial genome of the carnivorous plant Utricularia reniformis (Lentibulariaceae): structure, comparative analysis and evolutionary landmarks.</title>
        <authorList>
            <person name="Silva S.R."/>
            <person name="Alvarenga D.O."/>
            <person name="Michael T.P."/>
            <person name="Miranda V.F.O."/>
            <person name="Varani A.M."/>
        </authorList>
    </citation>
    <scope>NUCLEOTIDE SEQUENCE</scope>
</reference>
<accession>A0A1Y0B1B1</accession>
<feature type="region of interest" description="Disordered" evidence="1">
    <location>
        <begin position="1"/>
        <end position="46"/>
    </location>
</feature>
<organism evidence="2">
    <name type="scientific">Utricularia reniformis</name>
    <dbReference type="NCBI Taxonomy" id="192314"/>
    <lineage>
        <taxon>Eukaryota</taxon>
        <taxon>Viridiplantae</taxon>
        <taxon>Streptophyta</taxon>
        <taxon>Embryophyta</taxon>
        <taxon>Tracheophyta</taxon>
        <taxon>Spermatophyta</taxon>
        <taxon>Magnoliopsida</taxon>
        <taxon>eudicotyledons</taxon>
        <taxon>Gunneridae</taxon>
        <taxon>Pentapetalae</taxon>
        <taxon>asterids</taxon>
        <taxon>lamiids</taxon>
        <taxon>Lamiales</taxon>
        <taxon>Lentibulariaceae</taxon>
        <taxon>Utricularia</taxon>
    </lineage>
</organism>